<evidence type="ECO:0000313" key="2">
    <source>
        <dbReference type="Proteomes" id="UP000664914"/>
    </source>
</evidence>
<reference evidence="1" key="1">
    <citation type="submission" date="2020-07" db="EMBL/GenBank/DDBJ databases">
        <authorList>
            <person name="Camacho E."/>
        </authorList>
    </citation>
    <scope>NUCLEOTIDE SEQUENCE</scope>
    <source>
        <strain evidence="1">MPO218</strain>
    </source>
</reference>
<dbReference type="RefSeq" id="WP_208632845.1">
    <property type="nucleotide sequence ID" value="NZ_CP059319.1"/>
</dbReference>
<name>A0A975D2C7_9SPHN</name>
<proteinExistence type="predicted"/>
<accession>A0A975D2C7</accession>
<evidence type="ECO:0000313" key="1">
    <source>
        <dbReference type="EMBL" id="QTH21667.1"/>
    </source>
</evidence>
<sequence>MKSDNTVTITKIIESAPDWPLAGDMGLGDQLDQRRVALVNLLLVGR</sequence>
<dbReference type="EMBL" id="CP059319">
    <property type="protein sequence ID" value="QTH21667.1"/>
    <property type="molecule type" value="Genomic_DNA"/>
</dbReference>
<organism evidence="1 2">
    <name type="scientific">Rhizorhabdus wittichii</name>
    <dbReference type="NCBI Taxonomy" id="160791"/>
    <lineage>
        <taxon>Bacteria</taxon>
        <taxon>Pseudomonadati</taxon>
        <taxon>Pseudomonadota</taxon>
        <taxon>Alphaproteobacteria</taxon>
        <taxon>Sphingomonadales</taxon>
        <taxon>Sphingomonadaceae</taxon>
        <taxon>Rhizorhabdus</taxon>
    </lineage>
</organism>
<gene>
    <name evidence="1" type="ORF">HRJ34_25750</name>
</gene>
<protein>
    <submittedName>
        <fullName evidence="1">Uncharacterized protein</fullName>
    </submittedName>
</protein>
<dbReference type="AlphaFoldDB" id="A0A975D2C7"/>
<dbReference type="Proteomes" id="UP000664914">
    <property type="component" value="Chromosome"/>
</dbReference>
<reference evidence="1" key="2">
    <citation type="submission" date="2021-04" db="EMBL/GenBank/DDBJ databases">
        <title>Isolation and genomic analysis of the ibuprofen-degrading bacterium Sphingomonas strain MPO218.</title>
        <authorList>
            <person name="Aulestia M."/>
            <person name="Flores A."/>
            <person name="Mangas E.L."/>
            <person name="Perez-Pulido A.J."/>
            <person name="Santero E."/>
            <person name="Camacho E.M."/>
        </authorList>
    </citation>
    <scope>NUCLEOTIDE SEQUENCE</scope>
    <source>
        <strain evidence="1">MPO218</strain>
    </source>
</reference>